<dbReference type="GO" id="GO:0003989">
    <property type="term" value="F:acetyl-CoA carboxylase activity"/>
    <property type="evidence" value="ECO:0007669"/>
    <property type="project" value="InterPro"/>
</dbReference>
<evidence type="ECO:0000313" key="2">
    <source>
        <dbReference type="EMBL" id="KAI3903228.1"/>
    </source>
</evidence>
<dbReference type="PANTHER" id="PTHR42853:SF3">
    <property type="entry name" value="ACETYL-COENZYME A CARBOXYLASE CARBOXYL TRANSFERASE SUBUNIT ALPHA, CHLOROPLASTIC"/>
    <property type="match status" value="1"/>
</dbReference>
<dbReference type="Pfam" id="PF03255">
    <property type="entry name" value="ACCA"/>
    <property type="match status" value="1"/>
</dbReference>
<dbReference type="EMBL" id="JAJJMB010011222">
    <property type="protein sequence ID" value="KAI3903228.1"/>
    <property type="molecule type" value="Genomic_DNA"/>
</dbReference>
<dbReference type="GO" id="GO:0016743">
    <property type="term" value="F:carboxyl- or carbamoyltransferase activity"/>
    <property type="evidence" value="ECO:0007669"/>
    <property type="project" value="InterPro"/>
</dbReference>
<reference evidence="2" key="1">
    <citation type="submission" date="2022-04" db="EMBL/GenBank/DDBJ databases">
        <title>A functionally conserved STORR gene fusion in Papaver species that diverged 16.8 million years ago.</title>
        <authorList>
            <person name="Catania T."/>
        </authorList>
    </citation>
    <scope>NUCLEOTIDE SEQUENCE</scope>
    <source>
        <strain evidence="2">S-188037</strain>
    </source>
</reference>
<evidence type="ECO:0000256" key="1">
    <source>
        <dbReference type="ARBA" id="ARBA00004956"/>
    </source>
</evidence>
<comment type="pathway">
    <text evidence="1">Lipid metabolism; malonyl-CoA biosynthesis; malonyl-CoA from acetyl-CoA: step 1/1.</text>
</comment>
<dbReference type="PANTHER" id="PTHR42853">
    <property type="entry name" value="ACETYL-COENZYME A CARBOXYLASE CARBOXYL TRANSFERASE SUBUNIT ALPHA"/>
    <property type="match status" value="1"/>
</dbReference>
<dbReference type="GO" id="GO:0009317">
    <property type="term" value="C:acetyl-CoA carboxylase complex"/>
    <property type="evidence" value="ECO:0007669"/>
    <property type="project" value="InterPro"/>
</dbReference>
<protein>
    <submittedName>
        <fullName evidence="2">Uncharacterized protein</fullName>
    </submittedName>
</protein>
<dbReference type="AlphaFoldDB" id="A0AAD4XDX9"/>
<sequence>MAQEIGSDFSDQIIMLRNNYEQCLACAKALKYLYKHLTPIQRVNIARHPNRPTFLDHVINITEKVG</sequence>
<keyword evidence="3" id="KW-1185">Reference proteome</keyword>
<dbReference type="GO" id="GO:0006633">
    <property type="term" value="P:fatty acid biosynthetic process"/>
    <property type="evidence" value="ECO:0007669"/>
    <property type="project" value="InterPro"/>
</dbReference>
<name>A0AAD4XDX9_9MAGN</name>
<dbReference type="InterPro" id="IPR001095">
    <property type="entry name" value="Acetyl_CoA_COase_a_su"/>
</dbReference>
<evidence type="ECO:0000313" key="3">
    <source>
        <dbReference type="Proteomes" id="UP001202328"/>
    </source>
</evidence>
<gene>
    <name evidence="2" type="ORF">MKW98_031882</name>
</gene>
<organism evidence="2 3">
    <name type="scientific">Papaver atlanticum</name>
    <dbReference type="NCBI Taxonomy" id="357466"/>
    <lineage>
        <taxon>Eukaryota</taxon>
        <taxon>Viridiplantae</taxon>
        <taxon>Streptophyta</taxon>
        <taxon>Embryophyta</taxon>
        <taxon>Tracheophyta</taxon>
        <taxon>Spermatophyta</taxon>
        <taxon>Magnoliopsida</taxon>
        <taxon>Ranunculales</taxon>
        <taxon>Papaveraceae</taxon>
        <taxon>Papaveroideae</taxon>
        <taxon>Papaver</taxon>
    </lineage>
</organism>
<comment type="caution">
    <text evidence="2">The sequence shown here is derived from an EMBL/GenBank/DDBJ whole genome shotgun (WGS) entry which is preliminary data.</text>
</comment>
<dbReference type="Proteomes" id="UP001202328">
    <property type="component" value="Unassembled WGS sequence"/>
</dbReference>
<proteinExistence type="predicted"/>
<accession>A0AAD4XDX9</accession>